<dbReference type="Proteomes" id="UP000321353">
    <property type="component" value="Chromosome"/>
</dbReference>
<dbReference type="SUPFAM" id="SSF143422">
    <property type="entry name" value="Transposase IS200-like"/>
    <property type="match status" value="1"/>
</dbReference>
<dbReference type="EMBL" id="CP036264">
    <property type="protein sequence ID" value="QEG00231.1"/>
    <property type="molecule type" value="Genomic_DNA"/>
</dbReference>
<dbReference type="KEGG" id="smam:Mal15_43010"/>
<feature type="domain" description="Transposase IS200-like" evidence="1">
    <location>
        <begin position="72"/>
        <end position="256"/>
    </location>
</feature>
<accession>A0A5B9MJS9</accession>
<keyword evidence="3" id="KW-1185">Reference proteome</keyword>
<reference evidence="2 3" key="1">
    <citation type="submission" date="2019-02" db="EMBL/GenBank/DDBJ databases">
        <title>Planctomycetal bacteria perform biofilm scaping via a novel small molecule.</title>
        <authorList>
            <person name="Jeske O."/>
            <person name="Boedeker C."/>
            <person name="Wiegand S."/>
            <person name="Breitling P."/>
            <person name="Kallscheuer N."/>
            <person name="Jogler M."/>
            <person name="Rohde M."/>
            <person name="Petersen J."/>
            <person name="Medema M.H."/>
            <person name="Surup F."/>
            <person name="Jogler C."/>
        </authorList>
    </citation>
    <scope>NUCLEOTIDE SEQUENCE [LARGE SCALE GENOMIC DNA]</scope>
    <source>
        <strain evidence="2 3">Mal15</strain>
    </source>
</reference>
<dbReference type="Gene3D" id="3.30.70.1290">
    <property type="entry name" value="Transposase IS200-like"/>
    <property type="match status" value="1"/>
</dbReference>
<dbReference type="SMART" id="SM01321">
    <property type="entry name" value="Y1_Tnp"/>
    <property type="match status" value="1"/>
</dbReference>
<protein>
    <recommendedName>
        <fullName evidence="1">Transposase IS200-like domain-containing protein</fullName>
    </recommendedName>
</protein>
<proteinExistence type="predicted"/>
<dbReference type="GO" id="GO:0004803">
    <property type="term" value="F:transposase activity"/>
    <property type="evidence" value="ECO:0007669"/>
    <property type="project" value="InterPro"/>
</dbReference>
<evidence type="ECO:0000313" key="3">
    <source>
        <dbReference type="Proteomes" id="UP000321353"/>
    </source>
</evidence>
<sequence>MVLHSASVESLSQLFPLAAQLTEDRHAPPGGDPPGQRVYNRAMGTNDKPIFRSFDPLAEVFITERNLPHWFQVGAAMFITFRTADSLPKEVVLRWQRELEQWLDANQLPIELAESTVVQKSARHDELLGSLNTTQRRELKKLSDRLFHHSLDECHGECLLKRCELAELVANSLLFYDNVKYDLDRFVVMPNHVHAIVQFREGESLDVVSQSWLRYTARQINVSCQRSSAFWQPEPFDHIIRSPEQFEYLRQYVFDNPKKANLSKGEFLYFERAV</sequence>
<gene>
    <name evidence="2" type="ORF">Mal15_43010</name>
</gene>
<organism evidence="2 3">
    <name type="scientific">Stieleria maiorica</name>
    <dbReference type="NCBI Taxonomy" id="2795974"/>
    <lineage>
        <taxon>Bacteria</taxon>
        <taxon>Pseudomonadati</taxon>
        <taxon>Planctomycetota</taxon>
        <taxon>Planctomycetia</taxon>
        <taxon>Pirellulales</taxon>
        <taxon>Pirellulaceae</taxon>
        <taxon>Stieleria</taxon>
    </lineage>
</organism>
<dbReference type="GO" id="GO:0043565">
    <property type="term" value="F:sequence-specific DNA binding"/>
    <property type="evidence" value="ECO:0007669"/>
    <property type="project" value="TreeGrafter"/>
</dbReference>
<evidence type="ECO:0000259" key="1">
    <source>
        <dbReference type="SMART" id="SM01321"/>
    </source>
</evidence>
<dbReference type="PANTHER" id="PTHR36966:SF1">
    <property type="entry name" value="REP-ASSOCIATED TYROSINE TRANSPOSASE"/>
    <property type="match status" value="1"/>
</dbReference>
<dbReference type="InterPro" id="IPR002686">
    <property type="entry name" value="Transposase_17"/>
</dbReference>
<dbReference type="InterPro" id="IPR036515">
    <property type="entry name" value="Transposase_17_sf"/>
</dbReference>
<dbReference type="AlphaFoldDB" id="A0A5B9MJS9"/>
<dbReference type="PANTHER" id="PTHR36966">
    <property type="entry name" value="REP-ASSOCIATED TYROSINE TRANSPOSASE"/>
    <property type="match status" value="1"/>
</dbReference>
<dbReference type="InterPro" id="IPR052715">
    <property type="entry name" value="RAYT_transposase"/>
</dbReference>
<evidence type="ECO:0000313" key="2">
    <source>
        <dbReference type="EMBL" id="QEG00231.1"/>
    </source>
</evidence>
<dbReference type="GO" id="GO:0006313">
    <property type="term" value="P:DNA transposition"/>
    <property type="evidence" value="ECO:0007669"/>
    <property type="project" value="InterPro"/>
</dbReference>
<name>A0A5B9MJS9_9BACT</name>